<protein>
    <submittedName>
        <fullName evidence="3">Protein UL91</fullName>
    </submittedName>
</protein>
<comment type="similarity">
    <text evidence="1">Belongs to the herpesviridae UL91 family.</text>
</comment>
<evidence type="ECO:0000259" key="2">
    <source>
        <dbReference type="Pfam" id="PF17442"/>
    </source>
</evidence>
<accession>G8XUF6</accession>
<organism evidence="3 4">
    <name type="scientific">Aotine betaherpesvirus 1</name>
    <dbReference type="NCBI Taxonomy" id="50290"/>
    <lineage>
        <taxon>Viruses</taxon>
        <taxon>Duplodnaviria</taxon>
        <taxon>Heunggongvirae</taxon>
        <taxon>Peploviricota</taxon>
        <taxon>Herviviricetes</taxon>
        <taxon>Herpesvirales</taxon>
        <taxon>Orthoherpesviridae</taxon>
        <taxon>Betaherpesvirinae</taxon>
        <taxon>Cytomegalovirus</taxon>
        <taxon>Cytomegalovirus aotinebeta1</taxon>
    </lineage>
</organism>
<evidence type="ECO:0000313" key="3">
    <source>
        <dbReference type="EMBL" id="AEV80786.1"/>
    </source>
</evidence>
<sequence length="111" mass="11599">MNSLLAELNRLGVAHDMSEDLFGFADTLFRRFSFVFQDQESDPRKVDLLSSLFEHLTIECVNEILDLCADSEAAAEGEAAGLGGPEAAGAAAAAAGSVTTGTAETTFPASQ</sequence>
<dbReference type="Proteomes" id="UP000113968">
    <property type="component" value="Segment"/>
</dbReference>
<dbReference type="OrthoDB" id="24448at10239"/>
<gene>
    <name evidence="3" type="primary">UL91</name>
</gene>
<dbReference type="RefSeq" id="YP_004940107.1">
    <property type="nucleotide sequence ID" value="NC_016447.1"/>
</dbReference>
<dbReference type="KEGG" id="vg:11464153"/>
<dbReference type="Pfam" id="PF17442">
    <property type="entry name" value="U62_UL91"/>
    <property type="match status" value="1"/>
</dbReference>
<evidence type="ECO:0000256" key="1">
    <source>
        <dbReference type="ARBA" id="ARBA00008288"/>
    </source>
</evidence>
<reference evidence="3" key="1">
    <citation type="submission" date="2011-12" db="EMBL/GenBank/DDBJ databases">
        <title>Comparative genomics of primate cytomegaloviruses.</title>
        <authorList>
            <person name="Davison A.J."/>
            <person name="Holton M."/>
            <person name="Dolan A."/>
            <person name="Dargan D.J."/>
            <person name="Gatherer D."/>
            <person name="Hayward G.S."/>
        </authorList>
    </citation>
    <scope>NUCLEOTIDE SEQUENCE [LARGE SCALE GENOMIC DNA]</scope>
    <source>
        <strain evidence="3">S34E</strain>
    </source>
</reference>
<proteinExistence type="inferred from homology"/>
<dbReference type="GeneID" id="11464153"/>
<name>G8XUF6_9BETA</name>
<evidence type="ECO:0000313" key="4">
    <source>
        <dbReference type="Proteomes" id="UP000113968"/>
    </source>
</evidence>
<feature type="domain" description="Herpesvirus U62/UL91 functional" evidence="2">
    <location>
        <begin position="1"/>
        <end position="65"/>
    </location>
</feature>
<keyword evidence="4" id="KW-1185">Reference proteome</keyword>
<dbReference type="EMBL" id="FJ483970">
    <property type="protein sequence ID" value="AEV80786.1"/>
    <property type="molecule type" value="Genomic_DNA"/>
</dbReference>
<dbReference type="InterPro" id="IPR035385">
    <property type="entry name" value="U62/UL91"/>
</dbReference>